<dbReference type="AlphaFoldDB" id="A0A3Q9BU11"/>
<protein>
    <submittedName>
        <fullName evidence="6">Response regulator transcription factor</fullName>
    </submittedName>
</protein>
<dbReference type="SMART" id="SM00448">
    <property type="entry name" value="REC"/>
    <property type="match status" value="1"/>
</dbReference>
<evidence type="ECO:0000259" key="4">
    <source>
        <dbReference type="PROSITE" id="PS50043"/>
    </source>
</evidence>
<feature type="domain" description="HTH luxR-type" evidence="4">
    <location>
        <begin position="147"/>
        <end position="212"/>
    </location>
</feature>
<dbReference type="GO" id="GO:0003677">
    <property type="term" value="F:DNA binding"/>
    <property type="evidence" value="ECO:0007669"/>
    <property type="project" value="UniProtKB-KW"/>
</dbReference>
<dbReference type="SMART" id="SM00421">
    <property type="entry name" value="HTH_LUXR"/>
    <property type="match status" value="1"/>
</dbReference>
<dbReference type="Gene3D" id="3.40.50.2300">
    <property type="match status" value="1"/>
</dbReference>
<evidence type="ECO:0000256" key="3">
    <source>
        <dbReference type="PROSITE-ProRule" id="PRU00169"/>
    </source>
</evidence>
<dbReference type="PANTHER" id="PTHR43214">
    <property type="entry name" value="TWO-COMPONENT RESPONSE REGULATOR"/>
    <property type="match status" value="1"/>
</dbReference>
<evidence type="ECO:0000313" key="7">
    <source>
        <dbReference type="Proteomes" id="UP000275663"/>
    </source>
</evidence>
<dbReference type="GO" id="GO:0000160">
    <property type="term" value="P:phosphorelay signal transduction system"/>
    <property type="evidence" value="ECO:0007669"/>
    <property type="project" value="InterPro"/>
</dbReference>
<evidence type="ECO:0000313" key="6">
    <source>
        <dbReference type="EMBL" id="AZP13906.1"/>
    </source>
</evidence>
<dbReference type="GO" id="GO:0006355">
    <property type="term" value="P:regulation of DNA-templated transcription"/>
    <property type="evidence" value="ECO:0007669"/>
    <property type="project" value="InterPro"/>
</dbReference>
<dbReference type="PRINTS" id="PR00038">
    <property type="entry name" value="HTHLUXR"/>
</dbReference>
<proteinExistence type="predicted"/>
<keyword evidence="2" id="KW-0238">DNA-binding</keyword>
<dbReference type="InterPro" id="IPR016032">
    <property type="entry name" value="Sig_transdc_resp-reg_C-effctor"/>
</dbReference>
<dbReference type="Pfam" id="PF00196">
    <property type="entry name" value="GerE"/>
    <property type="match status" value="1"/>
</dbReference>
<keyword evidence="1" id="KW-0597">Phosphoprotein</keyword>
<evidence type="ECO:0000259" key="5">
    <source>
        <dbReference type="PROSITE" id="PS50110"/>
    </source>
</evidence>
<feature type="domain" description="Response regulatory" evidence="5">
    <location>
        <begin position="8"/>
        <end position="124"/>
    </location>
</feature>
<comment type="caution">
    <text evidence="3">Lacks conserved residue(s) required for the propagation of feature annotation.</text>
</comment>
<sequence length="215" mass="23832">MTDNAAIKVLIADEHAVVREGLKSILASTDDIRVVGETNSGLEAIRLSRQMAHQVLILEISLADKSGIEVLKQIKNELPQTAVIIFSAHKEDQFAVRVHKAGASGYLHKLSSALEIINAIRQVAAGLKYISPALAQELANNLTQEYEGELHKTLSDREFQTLRMIASGKSVSDIAKELSLSVKTISEYRSRILLKMKLRHNAELTHYAIKRQLVE</sequence>
<keyword evidence="7" id="KW-1185">Reference proteome</keyword>
<dbReference type="OrthoDB" id="9780593at2"/>
<evidence type="ECO:0000256" key="2">
    <source>
        <dbReference type="ARBA" id="ARBA00023125"/>
    </source>
</evidence>
<dbReference type="InterPro" id="IPR000792">
    <property type="entry name" value="Tscrpt_reg_LuxR_C"/>
</dbReference>
<dbReference type="InterPro" id="IPR001789">
    <property type="entry name" value="Sig_transdc_resp-reg_receiver"/>
</dbReference>
<name>A0A3Q9BU11_9BURK</name>
<dbReference type="SUPFAM" id="SSF46894">
    <property type="entry name" value="C-terminal effector domain of the bipartite response regulators"/>
    <property type="match status" value="1"/>
</dbReference>
<reference evidence="6 7" key="1">
    <citation type="journal article" date="2011" name="Int. J. Syst. Evol. Microbiol.">
        <title>Description of Undibacterium oligocarboniphilum sp. nov., isolated from purified water, and Undibacterium pigrum strain CCUG 49012 as the type strain of Undibacterium parvum sp. nov., and emended descriptions of the genus Undibacterium and the species Undibacterium pigrum.</title>
        <authorList>
            <person name="Eder W."/>
            <person name="Wanner G."/>
            <person name="Ludwig W."/>
            <person name="Busse H.J."/>
            <person name="Ziemke-Kageler F."/>
            <person name="Lang E."/>
        </authorList>
    </citation>
    <scope>NUCLEOTIDE SEQUENCE [LARGE SCALE GENOMIC DNA]</scope>
    <source>
        <strain evidence="6 7">DSM 23061</strain>
    </source>
</reference>
<evidence type="ECO:0000256" key="1">
    <source>
        <dbReference type="ARBA" id="ARBA00022553"/>
    </source>
</evidence>
<dbReference type="InterPro" id="IPR011006">
    <property type="entry name" value="CheY-like_superfamily"/>
</dbReference>
<organism evidence="6 7">
    <name type="scientific">Undibacterium parvum</name>
    <dbReference type="NCBI Taxonomy" id="401471"/>
    <lineage>
        <taxon>Bacteria</taxon>
        <taxon>Pseudomonadati</taxon>
        <taxon>Pseudomonadota</taxon>
        <taxon>Betaproteobacteria</taxon>
        <taxon>Burkholderiales</taxon>
        <taxon>Oxalobacteraceae</taxon>
        <taxon>Undibacterium</taxon>
    </lineage>
</organism>
<dbReference type="CDD" id="cd17535">
    <property type="entry name" value="REC_NarL-like"/>
    <property type="match status" value="1"/>
</dbReference>
<dbReference type="Proteomes" id="UP000275663">
    <property type="component" value="Chromosome"/>
</dbReference>
<dbReference type="InterPro" id="IPR039420">
    <property type="entry name" value="WalR-like"/>
</dbReference>
<dbReference type="PROSITE" id="PS50043">
    <property type="entry name" value="HTH_LUXR_2"/>
    <property type="match status" value="1"/>
</dbReference>
<accession>A0A3Q9BU11</accession>
<dbReference type="SUPFAM" id="SSF52172">
    <property type="entry name" value="CheY-like"/>
    <property type="match status" value="1"/>
</dbReference>
<dbReference type="InterPro" id="IPR058245">
    <property type="entry name" value="NreC/VraR/RcsB-like_REC"/>
</dbReference>
<dbReference type="KEGG" id="upv:EJN92_19045"/>
<dbReference type="PROSITE" id="PS50110">
    <property type="entry name" value="RESPONSE_REGULATORY"/>
    <property type="match status" value="1"/>
</dbReference>
<gene>
    <name evidence="6" type="ORF">EJN92_19045</name>
</gene>
<dbReference type="PROSITE" id="PS00622">
    <property type="entry name" value="HTH_LUXR_1"/>
    <property type="match status" value="1"/>
</dbReference>
<dbReference type="RefSeq" id="WP_126129275.1">
    <property type="nucleotide sequence ID" value="NZ_CP034464.1"/>
</dbReference>
<dbReference type="Pfam" id="PF00072">
    <property type="entry name" value="Response_reg"/>
    <property type="match status" value="1"/>
</dbReference>
<dbReference type="EMBL" id="CP034464">
    <property type="protein sequence ID" value="AZP13906.1"/>
    <property type="molecule type" value="Genomic_DNA"/>
</dbReference>
<dbReference type="CDD" id="cd06170">
    <property type="entry name" value="LuxR_C_like"/>
    <property type="match status" value="1"/>
</dbReference>